<dbReference type="KEGG" id="vcn:VOLCADRAFT_106868"/>
<dbReference type="PROSITE" id="PS00107">
    <property type="entry name" value="PROTEIN_KINASE_ATP"/>
    <property type="match status" value="1"/>
</dbReference>
<evidence type="ECO:0000256" key="2">
    <source>
        <dbReference type="SAM" id="MobiDB-lite"/>
    </source>
</evidence>
<dbReference type="InterPro" id="IPR017441">
    <property type="entry name" value="Protein_kinase_ATP_BS"/>
</dbReference>
<evidence type="ECO:0000256" key="1">
    <source>
        <dbReference type="PROSITE-ProRule" id="PRU10141"/>
    </source>
</evidence>
<protein>
    <recommendedName>
        <fullName evidence="5">Protein kinase domain-containing protein</fullName>
    </recommendedName>
</protein>
<dbReference type="Gene3D" id="1.10.510.10">
    <property type="entry name" value="Transferase(Phosphotransferase) domain 1"/>
    <property type="match status" value="1"/>
</dbReference>
<dbReference type="GO" id="GO:0005524">
    <property type="term" value="F:ATP binding"/>
    <property type="evidence" value="ECO:0007669"/>
    <property type="project" value="UniProtKB-UniRule"/>
</dbReference>
<proteinExistence type="predicted"/>
<keyword evidence="1" id="KW-0547">Nucleotide-binding</keyword>
<evidence type="ECO:0000313" key="4">
    <source>
        <dbReference type="Proteomes" id="UP000001058"/>
    </source>
</evidence>
<gene>
    <name evidence="3" type="ORF">VOLCADRAFT_106868</name>
</gene>
<sequence length="691" mass="74542">MARTYVPETESTTRTQTSRAQQQIQTLQSMLKLVYHQSPSQPLTLTHSTSKPYPHAFLTMNDGYSRSKQWIQTGTVTRLPVLLAHKNYVTHQLSSHPSPCARPQASVHRHPHTQKDMAWWLCLLRHAETQLNSGIEAVTNAREFVAALANPSTEILRISSPEIEVGSSDWKSSGFDLPLIRERDIVIEGNPELAEWPLINFGNVPGMVRLANNVTLAMRYVFAIGFRSQHSRIPGLDFLLPTLDGDIAYISIGPAAGSFGLCFPGDYQAYDLALMERPSVFPGNNSLIYDVPQDGCINDTSAPAMKRCWPLKTSIIDFASYGADYDVARDVNKPNGYLFHVVNSSYICDAVVDRECLNHSEPLVCYLEAQRSVLLIAVLLIAVAWRRWQLVKGHQHGFDDVNGVSHGRAAGGDDTVGNGVEGREAKMATLVIIQQEGDRKAAGNGNGNGDGGHNKGGARPNSVTTGKQQRLPLASVAAAAAAKGEAGHLQITVTGQACGSDCGSDAPNGTELSADEAVAAVAAGLEPADPKNAARRAGKDGGKNCSSSGGIRSRDCGGRAGDAGDISRKGNGSGSSGTTVPPRVELLPVVLGKGAFGRVVEGLYGGRRVAVKLFTIDAQWNALGQLGVTADHLQKIFLQCFEQELQVLQISIDIATALAYLHPTVVHRDLKVRPQCRIYVTINLKNKRVYY</sequence>
<dbReference type="InParanoid" id="D8UAA5"/>
<dbReference type="EMBL" id="GL378374">
    <property type="protein sequence ID" value="EFJ43231.1"/>
    <property type="molecule type" value="Genomic_DNA"/>
</dbReference>
<dbReference type="Proteomes" id="UP000001058">
    <property type="component" value="Unassembled WGS sequence"/>
</dbReference>
<evidence type="ECO:0000313" key="3">
    <source>
        <dbReference type="EMBL" id="EFJ43231.1"/>
    </source>
</evidence>
<name>D8UAA5_VOLCA</name>
<feature type="compositionally biased region" description="Low complexity" evidence="2">
    <location>
        <begin position="9"/>
        <end position="21"/>
    </location>
</feature>
<accession>D8UAA5</accession>
<evidence type="ECO:0008006" key="5">
    <source>
        <dbReference type="Google" id="ProtNLM"/>
    </source>
</evidence>
<dbReference type="AlphaFoldDB" id="D8UAA5"/>
<keyword evidence="1" id="KW-0067">ATP-binding</keyword>
<organism evidence="4">
    <name type="scientific">Volvox carteri f. nagariensis</name>
    <dbReference type="NCBI Taxonomy" id="3068"/>
    <lineage>
        <taxon>Eukaryota</taxon>
        <taxon>Viridiplantae</taxon>
        <taxon>Chlorophyta</taxon>
        <taxon>core chlorophytes</taxon>
        <taxon>Chlorophyceae</taxon>
        <taxon>CS clade</taxon>
        <taxon>Chlamydomonadales</taxon>
        <taxon>Volvocaceae</taxon>
        <taxon>Volvox</taxon>
    </lineage>
</organism>
<dbReference type="SUPFAM" id="SSF56112">
    <property type="entry name" value="Protein kinase-like (PK-like)"/>
    <property type="match status" value="1"/>
</dbReference>
<feature type="region of interest" description="Disordered" evidence="2">
    <location>
        <begin position="438"/>
        <end position="467"/>
    </location>
</feature>
<dbReference type="RefSeq" id="XP_002955591.1">
    <property type="nucleotide sequence ID" value="XM_002955545.1"/>
</dbReference>
<feature type="region of interest" description="Disordered" evidence="2">
    <location>
        <begin position="524"/>
        <end position="580"/>
    </location>
</feature>
<reference evidence="3 4" key="1">
    <citation type="journal article" date="2010" name="Science">
        <title>Genomic analysis of organismal complexity in the multicellular green alga Volvox carteri.</title>
        <authorList>
            <person name="Prochnik S.E."/>
            <person name="Umen J."/>
            <person name="Nedelcu A.M."/>
            <person name="Hallmann A."/>
            <person name="Miller S.M."/>
            <person name="Nishii I."/>
            <person name="Ferris P."/>
            <person name="Kuo A."/>
            <person name="Mitros T."/>
            <person name="Fritz-Laylin L.K."/>
            <person name="Hellsten U."/>
            <person name="Chapman J."/>
            <person name="Simakov O."/>
            <person name="Rensing S.A."/>
            <person name="Terry A."/>
            <person name="Pangilinan J."/>
            <person name="Kapitonov V."/>
            <person name="Jurka J."/>
            <person name="Salamov A."/>
            <person name="Shapiro H."/>
            <person name="Schmutz J."/>
            <person name="Grimwood J."/>
            <person name="Lindquist E."/>
            <person name="Lucas S."/>
            <person name="Grigoriev I.V."/>
            <person name="Schmitt R."/>
            <person name="Kirk D."/>
            <person name="Rokhsar D.S."/>
        </authorList>
    </citation>
    <scope>NUCLEOTIDE SEQUENCE [LARGE SCALE GENOMIC DNA]</scope>
    <source>
        <strain evidence="4">f. Nagariensis / Eve</strain>
    </source>
</reference>
<feature type="binding site" evidence="1">
    <location>
        <position position="612"/>
    </location>
    <ligand>
        <name>ATP</name>
        <dbReference type="ChEBI" id="CHEBI:30616"/>
    </ligand>
</feature>
<feature type="region of interest" description="Disordered" evidence="2">
    <location>
        <begin position="1"/>
        <end position="21"/>
    </location>
</feature>
<feature type="compositionally biased region" description="Gly residues" evidence="2">
    <location>
        <begin position="444"/>
        <end position="455"/>
    </location>
</feature>
<dbReference type="InterPro" id="IPR011009">
    <property type="entry name" value="Kinase-like_dom_sf"/>
</dbReference>
<dbReference type="GeneID" id="9614411"/>
<keyword evidence="4" id="KW-1185">Reference proteome</keyword>